<feature type="domain" description="Protein kinase" evidence="2">
    <location>
        <begin position="125"/>
        <end position="426"/>
    </location>
</feature>
<protein>
    <recommendedName>
        <fullName evidence="2">Protein kinase domain-containing protein</fullName>
    </recommendedName>
</protein>
<dbReference type="Proteomes" id="UP001146351">
    <property type="component" value="Unassembled WGS sequence"/>
</dbReference>
<dbReference type="SUPFAM" id="SSF56112">
    <property type="entry name" value="Protein kinase-like (PK-like)"/>
    <property type="match status" value="1"/>
</dbReference>
<reference evidence="3" key="2">
    <citation type="journal article" date="2023" name="IMA Fungus">
        <title>Comparative genomic study of the Penicillium genus elucidates a diverse pangenome and 15 lateral gene transfer events.</title>
        <authorList>
            <person name="Petersen C."/>
            <person name="Sorensen T."/>
            <person name="Nielsen M.R."/>
            <person name="Sondergaard T.E."/>
            <person name="Sorensen J.L."/>
            <person name="Fitzpatrick D.A."/>
            <person name="Frisvad J.C."/>
            <person name="Nielsen K.L."/>
        </authorList>
    </citation>
    <scope>NUCLEOTIDE SEQUENCE</scope>
    <source>
        <strain evidence="3">IBT 21917</strain>
    </source>
</reference>
<dbReference type="InterPro" id="IPR011009">
    <property type="entry name" value="Kinase-like_dom_sf"/>
</dbReference>
<evidence type="ECO:0000313" key="3">
    <source>
        <dbReference type="EMBL" id="KAJ5156591.1"/>
    </source>
</evidence>
<dbReference type="GO" id="GO:0005524">
    <property type="term" value="F:ATP binding"/>
    <property type="evidence" value="ECO:0007669"/>
    <property type="project" value="InterPro"/>
</dbReference>
<reference evidence="3" key="1">
    <citation type="submission" date="2022-11" db="EMBL/GenBank/DDBJ databases">
        <authorList>
            <person name="Petersen C."/>
        </authorList>
    </citation>
    <scope>NUCLEOTIDE SEQUENCE</scope>
    <source>
        <strain evidence="3">IBT 21917</strain>
    </source>
</reference>
<dbReference type="InterPro" id="IPR000719">
    <property type="entry name" value="Prot_kinase_dom"/>
</dbReference>
<name>A0A9W9HV86_9EURO</name>
<evidence type="ECO:0000313" key="4">
    <source>
        <dbReference type="Proteomes" id="UP001146351"/>
    </source>
</evidence>
<dbReference type="SMART" id="SM00220">
    <property type="entry name" value="S_TKc"/>
    <property type="match status" value="1"/>
</dbReference>
<gene>
    <name evidence="3" type="ORF">N7492_009394</name>
</gene>
<feature type="chain" id="PRO_5040802514" description="Protein kinase domain-containing protein" evidence="1">
    <location>
        <begin position="25"/>
        <end position="470"/>
    </location>
</feature>
<evidence type="ECO:0000259" key="2">
    <source>
        <dbReference type="SMART" id="SM00220"/>
    </source>
</evidence>
<accession>A0A9W9HV86</accession>
<dbReference type="Gene3D" id="1.10.510.10">
    <property type="entry name" value="Transferase(Phosphotransferase) domain 1"/>
    <property type="match status" value="1"/>
</dbReference>
<dbReference type="GO" id="GO:0004672">
    <property type="term" value="F:protein kinase activity"/>
    <property type="evidence" value="ECO:0007669"/>
    <property type="project" value="InterPro"/>
</dbReference>
<keyword evidence="1" id="KW-0732">Signal</keyword>
<feature type="signal peptide" evidence="1">
    <location>
        <begin position="1"/>
        <end position="24"/>
    </location>
</feature>
<evidence type="ECO:0000256" key="1">
    <source>
        <dbReference type="SAM" id="SignalP"/>
    </source>
</evidence>
<sequence>MQAIVRVISYIFLLTCITSPSSYAGPILHTSPRNGTDRISPRYVSPQTPSSGFELDGQTLSPPLPTDWQANPHAGTALTKKDNQIQYVATYDPEVDPPKWTIRVQNDVFHPALDGVFYITGWMKKTKSEPIGKGSQGSVFEGTWQDFDKPTRSDLALETDANCPEPAAIKISPGRGGYDAAEVIMDIGSGYIVEVFAWGLETVPAFKWTDKKTYTQKSTVAFERLEATTEYMIQKHPDFERASFIRALMQGVIDAMDKGYIIMDLKLDNVMIEKIDIRGVDAVWKIIDVDMWISASVRTAKGYMGTLDYLPPEHYNDIPWNPEKSMVFNAAITIYYTLHRRFDKPITEEMRKVIGANDYKRDDDVRWLWAALMPGLSPEKVLELFPKQYQIGGKLPEWGAFWSSVLCEEEKRIGIKSMWRALKELLPKIEELPSLPDDNIAMSYFMSSHIDSPNSQMSVDAEGQISVSSS</sequence>
<organism evidence="3 4">
    <name type="scientific">Penicillium capsulatum</name>
    <dbReference type="NCBI Taxonomy" id="69766"/>
    <lineage>
        <taxon>Eukaryota</taxon>
        <taxon>Fungi</taxon>
        <taxon>Dikarya</taxon>
        <taxon>Ascomycota</taxon>
        <taxon>Pezizomycotina</taxon>
        <taxon>Eurotiomycetes</taxon>
        <taxon>Eurotiomycetidae</taxon>
        <taxon>Eurotiales</taxon>
        <taxon>Aspergillaceae</taxon>
        <taxon>Penicillium</taxon>
    </lineage>
</organism>
<dbReference type="AlphaFoldDB" id="A0A9W9HV86"/>
<comment type="caution">
    <text evidence="3">The sequence shown here is derived from an EMBL/GenBank/DDBJ whole genome shotgun (WGS) entry which is preliminary data.</text>
</comment>
<keyword evidence="4" id="KW-1185">Reference proteome</keyword>
<proteinExistence type="predicted"/>
<dbReference type="EMBL" id="JAPQKO010000006">
    <property type="protein sequence ID" value="KAJ5156591.1"/>
    <property type="molecule type" value="Genomic_DNA"/>
</dbReference>